<dbReference type="EMBL" id="VSSQ01002535">
    <property type="protein sequence ID" value="MPM16005.1"/>
    <property type="molecule type" value="Genomic_DNA"/>
</dbReference>
<dbReference type="GO" id="GO:0006633">
    <property type="term" value="P:fatty acid biosynthetic process"/>
    <property type="evidence" value="ECO:0007669"/>
    <property type="project" value="InterPro"/>
</dbReference>
<reference evidence="5" key="1">
    <citation type="submission" date="2019-08" db="EMBL/GenBank/DDBJ databases">
        <authorList>
            <person name="Kucharzyk K."/>
            <person name="Murdoch R.W."/>
            <person name="Higgins S."/>
            <person name="Loffler F."/>
        </authorList>
    </citation>
    <scope>NUCLEOTIDE SEQUENCE</scope>
</reference>
<gene>
    <name evidence="5" type="primary">fabH_31</name>
    <name evidence="5" type="ORF">SDC9_62379</name>
</gene>
<evidence type="ECO:0000256" key="1">
    <source>
        <dbReference type="ARBA" id="ARBA00022679"/>
    </source>
</evidence>
<dbReference type="GO" id="GO:0044550">
    <property type="term" value="P:secondary metabolite biosynthetic process"/>
    <property type="evidence" value="ECO:0007669"/>
    <property type="project" value="TreeGrafter"/>
</dbReference>
<accession>A0A644XII6</accession>
<keyword evidence="1 5" id="KW-0808">Transferase</keyword>
<dbReference type="InterPro" id="IPR016039">
    <property type="entry name" value="Thiolase-like"/>
</dbReference>
<dbReference type="InterPro" id="IPR013747">
    <property type="entry name" value="ACP_syn_III_C"/>
</dbReference>
<feature type="domain" description="Beta-ketoacyl-[acyl-carrier-protein] synthase III N-terminal" evidence="4">
    <location>
        <begin position="106"/>
        <end position="180"/>
    </location>
</feature>
<evidence type="ECO:0000259" key="4">
    <source>
        <dbReference type="Pfam" id="PF08545"/>
    </source>
</evidence>
<evidence type="ECO:0000259" key="3">
    <source>
        <dbReference type="Pfam" id="PF08541"/>
    </source>
</evidence>
<comment type="caution">
    <text evidence="5">The sequence shown here is derived from an EMBL/GenBank/DDBJ whole genome shotgun (WGS) entry which is preliminary data.</text>
</comment>
<sequence>MYINRIFHYVPETLLGNDYFAAQTGMTEQEVFKKSGIKTRVRAAADETIAVMSAKAIRSGENQYPFPPVSADLIIGASYTPCDTVGTLAHYVQREFGIAKARALYVSSACSSYVNAMEIIQGYYATGKTDHSIVLAAEQNSLYSRDDDPQSGHLWGDAATATFVSREKLGEKSLRVIDIVTEGMGQIGCGPDGVFMRPMDGGLQMPEGKDVFINAISVMTEYIRDIVHRNGFKMEDVHYVVPHQANVRIINQIAGNLKFPTVRVLMNIEKYGNTGCASTPLVLSEYWNQLRFGDLIALAVFGGGYSAGAMLLRVV</sequence>
<dbReference type="AlphaFoldDB" id="A0A644XII6"/>
<organism evidence="5">
    <name type="scientific">bioreactor metagenome</name>
    <dbReference type="NCBI Taxonomy" id="1076179"/>
    <lineage>
        <taxon>unclassified sequences</taxon>
        <taxon>metagenomes</taxon>
        <taxon>ecological metagenomes</taxon>
    </lineage>
</organism>
<dbReference type="GO" id="GO:0033818">
    <property type="term" value="F:beta-ketoacyl-acyl-carrier-protein synthase III activity"/>
    <property type="evidence" value="ECO:0007669"/>
    <property type="project" value="UniProtKB-EC"/>
</dbReference>
<feature type="domain" description="Beta-ketoacyl-[acyl-carrier-protein] synthase III C-terminal" evidence="3">
    <location>
        <begin position="228"/>
        <end position="313"/>
    </location>
</feature>
<keyword evidence="2 5" id="KW-0012">Acyltransferase</keyword>
<dbReference type="SUPFAM" id="SSF53901">
    <property type="entry name" value="Thiolase-like"/>
    <property type="match status" value="1"/>
</dbReference>
<dbReference type="GO" id="GO:0004315">
    <property type="term" value="F:3-oxoacyl-[acyl-carrier-protein] synthase activity"/>
    <property type="evidence" value="ECO:0007669"/>
    <property type="project" value="InterPro"/>
</dbReference>
<evidence type="ECO:0000313" key="5">
    <source>
        <dbReference type="EMBL" id="MPM16005.1"/>
    </source>
</evidence>
<dbReference type="Pfam" id="PF08545">
    <property type="entry name" value="ACP_syn_III"/>
    <property type="match status" value="1"/>
</dbReference>
<proteinExistence type="predicted"/>
<dbReference type="Gene3D" id="3.40.47.10">
    <property type="match status" value="2"/>
</dbReference>
<dbReference type="CDD" id="cd00830">
    <property type="entry name" value="KAS_III"/>
    <property type="match status" value="1"/>
</dbReference>
<dbReference type="EC" id="2.3.1.180" evidence="5"/>
<dbReference type="InterPro" id="IPR013751">
    <property type="entry name" value="ACP_syn_III_N"/>
</dbReference>
<protein>
    <submittedName>
        <fullName evidence="5">3-oxoacyl-[acyl-carrier-protein] synthase 3</fullName>
        <ecNumber evidence="5">2.3.1.180</ecNumber>
    </submittedName>
</protein>
<dbReference type="PANTHER" id="PTHR34069:SF2">
    <property type="entry name" value="BETA-KETOACYL-[ACYL-CARRIER-PROTEIN] SYNTHASE III"/>
    <property type="match status" value="1"/>
</dbReference>
<dbReference type="Pfam" id="PF08541">
    <property type="entry name" value="ACP_syn_III_C"/>
    <property type="match status" value="1"/>
</dbReference>
<evidence type="ECO:0000256" key="2">
    <source>
        <dbReference type="ARBA" id="ARBA00023315"/>
    </source>
</evidence>
<dbReference type="PANTHER" id="PTHR34069">
    <property type="entry name" value="3-OXOACYL-[ACYL-CARRIER-PROTEIN] SYNTHASE 3"/>
    <property type="match status" value="1"/>
</dbReference>
<name>A0A644XII6_9ZZZZ</name>